<dbReference type="EMBL" id="NHYD01001423">
    <property type="protein sequence ID" value="PPQ91202.1"/>
    <property type="molecule type" value="Genomic_DNA"/>
</dbReference>
<dbReference type="OrthoDB" id="9451547at2759"/>
<dbReference type="PANTHER" id="PTHR35043">
    <property type="entry name" value="TRANSCRIPTION FACTOR DOMAIN-CONTAINING PROTEIN"/>
    <property type="match status" value="1"/>
</dbReference>
<dbReference type="STRING" id="93625.A0A409XKB2"/>
<keyword evidence="2" id="KW-1133">Transmembrane helix</keyword>
<comment type="caution">
    <text evidence="4">The sequence shown here is derived from an EMBL/GenBank/DDBJ whole genome shotgun (WGS) entry which is preliminary data.</text>
</comment>
<protein>
    <submittedName>
        <fullName evidence="4">Uncharacterized protein</fullName>
    </submittedName>
</protein>
<keyword evidence="3" id="KW-0732">Signal</keyword>
<feature type="compositionally biased region" description="Polar residues" evidence="1">
    <location>
        <begin position="264"/>
        <end position="277"/>
    </location>
</feature>
<sequence>MFTIASFILFYLPHISTTAIPLNTVSHTPNIVVHYANMPSSQLQLPPDQSCTCPDLRSEWDIVWSCLATLFACLWVSVHPDLPGPNERCWKVACRRLEYMIWTLLAPELVLWWAGRQWLAARRISREQSRHGWTTTHGYFMQMGGFMLYDGSTRRGTISYEWYKSLLSENKINVPTITREEIEDRGKSDGLSKLIAMGQTGWFALHLLAFAAINGCMYYFWWNKPFDVQVPFPVQLLAIEDPGSNSPASFPSSDTSHSEIIDNPGQSSTANNKSSDQPPRYHHIVKTSFRSTLGIKPDDPSSAGYKSVKMKYIVFFICVISSIFGSIHCANWFFIFPTTAERWLWRICSSIVAIYPSLILIGTHLIGRYFSTKILPSYLGAITLIYLTRRTVLVIEAFATLRSLPPDAFAVVEWTSLLPHI</sequence>
<keyword evidence="2" id="KW-0472">Membrane</keyword>
<reference evidence="4 5" key="1">
    <citation type="journal article" date="2018" name="Evol. Lett.">
        <title>Horizontal gene cluster transfer increased hallucinogenic mushroom diversity.</title>
        <authorList>
            <person name="Reynolds H.T."/>
            <person name="Vijayakumar V."/>
            <person name="Gluck-Thaler E."/>
            <person name="Korotkin H.B."/>
            <person name="Matheny P.B."/>
            <person name="Slot J.C."/>
        </authorList>
    </citation>
    <scope>NUCLEOTIDE SEQUENCE [LARGE SCALE GENOMIC DNA]</scope>
    <source>
        <strain evidence="4 5">2631</strain>
    </source>
</reference>
<organism evidence="4 5">
    <name type="scientific">Psilocybe cyanescens</name>
    <dbReference type="NCBI Taxonomy" id="93625"/>
    <lineage>
        <taxon>Eukaryota</taxon>
        <taxon>Fungi</taxon>
        <taxon>Dikarya</taxon>
        <taxon>Basidiomycota</taxon>
        <taxon>Agaricomycotina</taxon>
        <taxon>Agaricomycetes</taxon>
        <taxon>Agaricomycetidae</taxon>
        <taxon>Agaricales</taxon>
        <taxon>Agaricineae</taxon>
        <taxon>Strophariaceae</taxon>
        <taxon>Psilocybe</taxon>
    </lineage>
</organism>
<feature type="signal peptide" evidence="3">
    <location>
        <begin position="1"/>
        <end position="18"/>
    </location>
</feature>
<evidence type="ECO:0000256" key="2">
    <source>
        <dbReference type="SAM" id="Phobius"/>
    </source>
</evidence>
<feature type="transmembrane region" description="Helical" evidence="2">
    <location>
        <begin position="378"/>
        <end position="399"/>
    </location>
</feature>
<evidence type="ECO:0000313" key="5">
    <source>
        <dbReference type="Proteomes" id="UP000283269"/>
    </source>
</evidence>
<accession>A0A409XKB2</accession>
<proteinExistence type="predicted"/>
<dbReference type="Proteomes" id="UP000283269">
    <property type="component" value="Unassembled WGS sequence"/>
</dbReference>
<feature type="transmembrane region" description="Helical" evidence="2">
    <location>
        <begin position="201"/>
        <end position="221"/>
    </location>
</feature>
<dbReference type="PANTHER" id="PTHR35043:SF7">
    <property type="entry name" value="TRANSCRIPTION FACTOR DOMAIN-CONTAINING PROTEIN"/>
    <property type="match status" value="1"/>
</dbReference>
<keyword evidence="2" id="KW-0812">Transmembrane</keyword>
<feature type="chain" id="PRO_5019262213" evidence="3">
    <location>
        <begin position="19"/>
        <end position="421"/>
    </location>
</feature>
<gene>
    <name evidence="4" type="ORF">CVT25_001218</name>
</gene>
<feature type="region of interest" description="Disordered" evidence="1">
    <location>
        <begin position="245"/>
        <end position="279"/>
    </location>
</feature>
<name>A0A409XKB2_PSICY</name>
<dbReference type="InParanoid" id="A0A409XKB2"/>
<feature type="compositionally biased region" description="Polar residues" evidence="1">
    <location>
        <begin position="245"/>
        <end position="255"/>
    </location>
</feature>
<evidence type="ECO:0000313" key="4">
    <source>
        <dbReference type="EMBL" id="PPQ91202.1"/>
    </source>
</evidence>
<feature type="transmembrane region" description="Helical" evidence="2">
    <location>
        <begin position="343"/>
        <end position="366"/>
    </location>
</feature>
<dbReference type="AlphaFoldDB" id="A0A409XKB2"/>
<keyword evidence="5" id="KW-1185">Reference proteome</keyword>
<evidence type="ECO:0000256" key="3">
    <source>
        <dbReference type="SAM" id="SignalP"/>
    </source>
</evidence>
<evidence type="ECO:0000256" key="1">
    <source>
        <dbReference type="SAM" id="MobiDB-lite"/>
    </source>
</evidence>
<feature type="transmembrane region" description="Helical" evidence="2">
    <location>
        <begin position="312"/>
        <end position="337"/>
    </location>
</feature>